<dbReference type="PANTHER" id="PTHR23359">
    <property type="entry name" value="NUCLEOTIDE KINASE"/>
    <property type="match status" value="1"/>
</dbReference>
<dbReference type="Ensembl" id="ENSATET00000020270.3">
    <property type="protein sequence ID" value="ENSATEP00000019926.3"/>
    <property type="gene ID" value="ENSATEG00000013849.3"/>
</dbReference>
<dbReference type="Gene3D" id="3.40.50.300">
    <property type="entry name" value="P-loop containing nucleotide triphosphate hydrolases"/>
    <property type="match status" value="1"/>
</dbReference>
<evidence type="ECO:0008006" key="7">
    <source>
        <dbReference type="Google" id="ProtNLM"/>
    </source>
</evidence>
<dbReference type="PRINTS" id="PR00094">
    <property type="entry name" value="ADENYLTKNASE"/>
</dbReference>
<proteinExistence type="predicted"/>
<evidence type="ECO:0000256" key="3">
    <source>
        <dbReference type="ARBA" id="ARBA00022777"/>
    </source>
</evidence>
<dbReference type="SUPFAM" id="SSF52540">
    <property type="entry name" value="P-loop containing nucleoside triphosphate hydrolases"/>
    <property type="match status" value="1"/>
</dbReference>
<dbReference type="InterPro" id="IPR007858">
    <property type="entry name" value="Dpy-30_motif"/>
</dbReference>
<accession>A0A3Q1JWM8</accession>
<dbReference type="CDD" id="cd22967">
    <property type="entry name" value="DD_AK7"/>
    <property type="match status" value="1"/>
</dbReference>
<dbReference type="InterPro" id="IPR047499">
    <property type="entry name" value="DD_AK7"/>
</dbReference>
<dbReference type="Gene3D" id="1.20.890.10">
    <property type="entry name" value="cAMP-dependent protein kinase regulatory subunit, dimerization-anchoring domain"/>
    <property type="match status" value="1"/>
</dbReference>
<evidence type="ECO:0000256" key="2">
    <source>
        <dbReference type="ARBA" id="ARBA00022741"/>
    </source>
</evidence>
<name>A0A3Q1JWM8_ANATE</name>
<dbReference type="GO" id="GO:0019205">
    <property type="term" value="F:nucleobase-containing compound kinase activity"/>
    <property type="evidence" value="ECO:0007669"/>
    <property type="project" value="InterPro"/>
</dbReference>
<dbReference type="InterPro" id="IPR000850">
    <property type="entry name" value="Adenylat/UMP-CMP_kin"/>
</dbReference>
<dbReference type="AlphaFoldDB" id="A0A3Q1JWM8"/>
<reference evidence="5" key="3">
    <citation type="submission" date="2025-09" db="UniProtKB">
        <authorList>
            <consortium name="Ensembl"/>
        </authorList>
    </citation>
    <scope>IDENTIFICATION</scope>
</reference>
<dbReference type="CDD" id="cd01428">
    <property type="entry name" value="ADK"/>
    <property type="match status" value="1"/>
</dbReference>
<keyword evidence="1" id="KW-0808">Transferase</keyword>
<feature type="region of interest" description="Disordered" evidence="4">
    <location>
        <begin position="587"/>
        <end position="621"/>
    </location>
</feature>
<protein>
    <recommendedName>
        <fullName evidence="7">Nucleoside-diphosphate kinase</fullName>
    </recommendedName>
</protein>
<keyword evidence="6" id="KW-1185">Reference proteome</keyword>
<reference evidence="5" key="1">
    <citation type="submission" date="2021-04" db="EMBL/GenBank/DDBJ databases">
        <authorList>
            <consortium name="Wellcome Sanger Institute Data Sharing"/>
        </authorList>
    </citation>
    <scope>NUCLEOTIDE SEQUENCE [LARGE SCALE GENOMIC DNA]</scope>
</reference>
<evidence type="ECO:0000256" key="4">
    <source>
        <dbReference type="SAM" id="MobiDB-lite"/>
    </source>
</evidence>
<sequence length="699" mass="80760">MEKVKQSPKRVFINNVDSYASKYIAKFLSDYVVGAFADPDGDNEEEEEEEGRMISNHDGARAFQVVGTVSEKSDEDRTYVLEAYLQLGRDELLPKLMNCDVVIYNITQHTDQVEEALWAVSALHSEMKHFSGPKMFILVSTVMTWACSKPVDPDDLELPFTDEIFWRRRAHPNFKQHIDVEKRVVKMGKTNRTLFSTYVVASGLQYGMGEQIFHYFFKTSWLGQEQEIPVFGDGNNIVPTIHIQDLASVIQNVIEHQPKLYYLLAVDCSNNTMENIVKVCITVASALGPGKIQKKPFEEAFLRQDFSQVVEIDSILVNLRMKGVYIKELFSVSWLCESGLVDNIELVVEQYRQSRGLLPVRLCVLGPPAVGKSTASKEICKHYNLHHIRLKETISETLAQLEGAVKHADPDAENEDAAEAQELLNSMKENMEQNGGLLDDQLLVRVVKDKLMSNPCRNQGFVLDGFPKTYEQARELFSSEEHESDDGTSHISSFNKKIMPEFVLCLDASDALLKERVMNLPEKLVQEHNYEHEHFLRRLARYRENNVEDETVVNYFDELNMTPLYLEDEQDSYFQKLRQLVSIPRNYGPSTQEVQEGNRRKVEEKMRREAQEREEEEQREAEEARHRAARWEEWTKALEEMRQQEEELLEAQSVPMRSYLMEHVMPILTRGLIECCTVRPQDPVDFLAEYLFKNNPVDY</sequence>
<organism evidence="5 6">
    <name type="scientific">Anabas testudineus</name>
    <name type="common">Climbing perch</name>
    <name type="synonym">Anthias testudineus</name>
    <dbReference type="NCBI Taxonomy" id="64144"/>
    <lineage>
        <taxon>Eukaryota</taxon>
        <taxon>Metazoa</taxon>
        <taxon>Chordata</taxon>
        <taxon>Craniata</taxon>
        <taxon>Vertebrata</taxon>
        <taxon>Euteleostomi</taxon>
        <taxon>Actinopterygii</taxon>
        <taxon>Neopterygii</taxon>
        <taxon>Teleostei</taxon>
        <taxon>Neoteleostei</taxon>
        <taxon>Acanthomorphata</taxon>
        <taxon>Anabantaria</taxon>
        <taxon>Anabantiformes</taxon>
        <taxon>Anabantoidei</taxon>
        <taxon>Anabantidae</taxon>
        <taxon>Anabas</taxon>
    </lineage>
</organism>
<dbReference type="InterPro" id="IPR027417">
    <property type="entry name" value="P-loop_NTPase"/>
</dbReference>
<feature type="compositionally biased region" description="Basic and acidic residues" evidence="4">
    <location>
        <begin position="596"/>
        <end position="611"/>
    </location>
</feature>
<dbReference type="SUPFAM" id="SSF51735">
    <property type="entry name" value="NAD(P)-binding Rossmann-fold domains"/>
    <property type="match status" value="1"/>
</dbReference>
<keyword evidence="3" id="KW-0418">Kinase</keyword>
<evidence type="ECO:0000256" key="1">
    <source>
        <dbReference type="ARBA" id="ARBA00022679"/>
    </source>
</evidence>
<dbReference type="GO" id="GO:0005524">
    <property type="term" value="F:ATP binding"/>
    <property type="evidence" value="ECO:0007669"/>
    <property type="project" value="InterPro"/>
</dbReference>
<dbReference type="Gene3D" id="3.40.50.720">
    <property type="entry name" value="NAD(P)-binding Rossmann-like Domain"/>
    <property type="match status" value="1"/>
</dbReference>
<keyword evidence="2" id="KW-0547">Nucleotide-binding</keyword>
<dbReference type="GeneTree" id="ENSGT00390000015102"/>
<dbReference type="GO" id="GO:0006139">
    <property type="term" value="P:nucleobase-containing compound metabolic process"/>
    <property type="evidence" value="ECO:0007669"/>
    <property type="project" value="InterPro"/>
</dbReference>
<dbReference type="STRING" id="64144.ENSATEP00000019926"/>
<dbReference type="Pfam" id="PF05186">
    <property type="entry name" value="Dpy-30"/>
    <property type="match status" value="1"/>
</dbReference>
<dbReference type="Pfam" id="PF00406">
    <property type="entry name" value="ADK"/>
    <property type="match status" value="1"/>
</dbReference>
<dbReference type="Proteomes" id="UP000265040">
    <property type="component" value="Chromosome 12"/>
</dbReference>
<evidence type="ECO:0000313" key="6">
    <source>
        <dbReference type="Proteomes" id="UP000265040"/>
    </source>
</evidence>
<reference evidence="5" key="2">
    <citation type="submission" date="2025-08" db="UniProtKB">
        <authorList>
            <consortium name="Ensembl"/>
        </authorList>
    </citation>
    <scope>IDENTIFICATION</scope>
</reference>
<evidence type="ECO:0000313" key="5">
    <source>
        <dbReference type="Ensembl" id="ENSATEP00000019926.3"/>
    </source>
</evidence>
<dbReference type="InterPro" id="IPR036291">
    <property type="entry name" value="NAD(P)-bd_dom_sf"/>
</dbReference>